<dbReference type="GeneID" id="301135272"/>
<feature type="region of interest" description="Disordered" evidence="1">
    <location>
        <begin position="1"/>
        <end position="65"/>
    </location>
</feature>
<organism evidence="2 3">
    <name type="scientific">Viridibacillus arvi</name>
    <dbReference type="NCBI Taxonomy" id="263475"/>
    <lineage>
        <taxon>Bacteria</taxon>
        <taxon>Bacillati</taxon>
        <taxon>Bacillota</taxon>
        <taxon>Bacilli</taxon>
        <taxon>Bacillales</taxon>
        <taxon>Caryophanaceae</taxon>
        <taxon>Viridibacillus</taxon>
    </lineage>
</organism>
<protein>
    <submittedName>
        <fullName evidence="2">Uncharacterized protein</fullName>
    </submittedName>
</protein>
<evidence type="ECO:0000256" key="1">
    <source>
        <dbReference type="SAM" id="MobiDB-lite"/>
    </source>
</evidence>
<dbReference type="RefSeq" id="WP_053415790.1">
    <property type="nucleotide sequence ID" value="NZ_JBHVNE010000009.1"/>
</dbReference>
<accession>A0A0M0LKS0</accession>
<proteinExistence type="predicted"/>
<comment type="caution">
    <text evidence="2">The sequence shown here is derived from an EMBL/GenBank/DDBJ whole genome shotgun (WGS) entry which is preliminary data.</text>
</comment>
<dbReference type="EMBL" id="LILB01000001">
    <property type="protein sequence ID" value="KOO51639.1"/>
    <property type="molecule type" value="Genomic_DNA"/>
</dbReference>
<feature type="compositionally biased region" description="Basic and acidic residues" evidence="1">
    <location>
        <begin position="40"/>
        <end position="53"/>
    </location>
</feature>
<dbReference type="STRING" id="263475.AMD00_04025"/>
<evidence type="ECO:0000313" key="2">
    <source>
        <dbReference type="EMBL" id="KOO51639.1"/>
    </source>
</evidence>
<dbReference type="AlphaFoldDB" id="A0A0M0LKS0"/>
<name>A0A0M0LKS0_9BACL</name>
<gene>
    <name evidence="2" type="ORF">AMD00_04025</name>
</gene>
<sequence length="65" mass="7569">MANNNQEKNKAKKKNDLGREEFGYGFDLSPDDFDSVGQNDEAHKQHNHEDKQKPNNKNNARRINE</sequence>
<keyword evidence="3" id="KW-1185">Reference proteome</keyword>
<reference evidence="3" key="1">
    <citation type="submission" date="2015-08" db="EMBL/GenBank/DDBJ databases">
        <title>Fjat-10028 dsm 16317.</title>
        <authorList>
            <person name="Liu B."/>
            <person name="Wang J."/>
            <person name="Zhu Y."/>
            <person name="Liu G."/>
            <person name="Chen Q."/>
            <person name="Chen Z."/>
            <person name="Lan J."/>
            <person name="Che J."/>
            <person name="Ge C."/>
            <person name="Shi H."/>
            <person name="Pan Z."/>
            <person name="Liu X."/>
        </authorList>
    </citation>
    <scope>NUCLEOTIDE SEQUENCE [LARGE SCALE GENOMIC DNA]</scope>
    <source>
        <strain evidence="3">DSM 16317</strain>
    </source>
</reference>
<dbReference type="Proteomes" id="UP000036867">
    <property type="component" value="Unassembled WGS sequence"/>
</dbReference>
<evidence type="ECO:0000313" key="3">
    <source>
        <dbReference type="Proteomes" id="UP000036867"/>
    </source>
</evidence>
<dbReference type="OrthoDB" id="2440478at2"/>